<feature type="transmembrane region" description="Helical" evidence="1">
    <location>
        <begin position="261"/>
        <end position="279"/>
    </location>
</feature>
<dbReference type="EMBL" id="BOOC01000029">
    <property type="protein sequence ID" value="GIH42139.1"/>
    <property type="molecule type" value="Genomic_DNA"/>
</dbReference>
<keyword evidence="1" id="KW-0812">Transmembrane</keyword>
<keyword evidence="1" id="KW-1133">Transmembrane helix</keyword>
<keyword evidence="1" id="KW-0472">Membrane</keyword>
<keyword evidence="3" id="KW-1185">Reference proteome</keyword>
<protein>
    <recommendedName>
        <fullName evidence="4">DUF2079 domain-containing protein</fullName>
    </recommendedName>
</protein>
<accession>A0ABQ4G502</accession>
<feature type="transmembrane region" description="Helical" evidence="1">
    <location>
        <begin position="183"/>
        <end position="209"/>
    </location>
</feature>
<feature type="transmembrane region" description="Helical" evidence="1">
    <location>
        <begin position="221"/>
        <end position="241"/>
    </location>
</feature>
<evidence type="ECO:0000313" key="3">
    <source>
        <dbReference type="Proteomes" id="UP000603904"/>
    </source>
</evidence>
<reference evidence="2 3" key="1">
    <citation type="submission" date="2021-01" db="EMBL/GenBank/DDBJ databases">
        <title>Whole genome shotgun sequence of Microbispora corallina NBRC 16416.</title>
        <authorList>
            <person name="Komaki H."/>
            <person name="Tamura T."/>
        </authorList>
    </citation>
    <scope>NUCLEOTIDE SEQUENCE [LARGE SCALE GENOMIC DNA]</scope>
    <source>
        <strain evidence="2 3">NBRC 16416</strain>
    </source>
</reference>
<gene>
    <name evidence="2" type="ORF">Mco01_51390</name>
</gene>
<evidence type="ECO:0008006" key="4">
    <source>
        <dbReference type="Google" id="ProtNLM"/>
    </source>
</evidence>
<feature type="transmembrane region" description="Helical" evidence="1">
    <location>
        <begin position="361"/>
        <end position="383"/>
    </location>
</feature>
<evidence type="ECO:0000313" key="2">
    <source>
        <dbReference type="EMBL" id="GIH42139.1"/>
    </source>
</evidence>
<feature type="transmembrane region" description="Helical" evidence="1">
    <location>
        <begin position="327"/>
        <end position="349"/>
    </location>
</feature>
<name>A0ABQ4G502_9ACTN</name>
<dbReference type="Pfam" id="PF09852">
    <property type="entry name" value="DUF2079"/>
    <property type="match status" value="1"/>
</dbReference>
<sequence>MPGDARPPFTDRRDAVAVALVTTLAAAMYAFRSLEAFARFRAGAYDLVIFDQAVRGYSRLGEPISALKGVHNGFGPHFSVLGDHWSPALAALAPLYRLHDGPRTLLVAQAVLFALAVPFLWAYAHRAFGGTPAARWAAYATAVAYALSWPVAEAVAFDFHEVAFVPLLTAAALERHQAGRRGAAAAAALGLLLVKEDMGLLVAGIGLVLLTRRGERRAGALLVAAGAAALWLTTWVLIPAAGGRPGYYWAYGPLGRGPGEALAHAVAHPGDALALLATPPAKAATALLLVAPALLTPLLSPITLALLPPLLERLLASGFPNWWSLHYHYNAFVVVVAFAGGVDGARRLARRFPRPDLAVRWWAGLTLAVCLAGVPFFAFGPLLSPAFYARTPRTLAAARAVAAVPDGVLVEATDNLAPALSARTRTLLWDRTPRWAPWVVADVRRRTFPFASREEQAARVRSLLGHGYRVVFREAGYRVLTRDLRPR</sequence>
<feature type="transmembrane region" description="Helical" evidence="1">
    <location>
        <begin position="15"/>
        <end position="31"/>
    </location>
</feature>
<feature type="transmembrane region" description="Helical" evidence="1">
    <location>
        <begin position="105"/>
        <end position="124"/>
    </location>
</feature>
<dbReference type="Proteomes" id="UP000603904">
    <property type="component" value="Unassembled WGS sequence"/>
</dbReference>
<feature type="transmembrane region" description="Helical" evidence="1">
    <location>
        <begin position="286"/>
        <end position="307"/>
    </location>
</feature>
<proteinExistence type="predicted"/>
<evidence type="ECO:0000256" key="1">
    <source>
        <dbReference type="SAM" id="Phobius"/>
    </source>
</evidence>
<organism evidence="2 3">
    <name type="scientific">Microbispora corallina</name>
    <dbReference type="NCBI Taxonomy" id="83302"/>
    <lineage>
        <taxon>Bacteria</taxon>
        <taxon>Bacillati</taxon>
        <taxon>Actinomycetota</taxon>
        <taxon>Actinomycetes</taxon>
        <taxon>Streptosporangiales</taxon>
        <taxon>Streptosporangiaceae</taxon>
        <taxon>Microbispora</taxon>
    </lineage>
</organism>
<dbReference type="RefSeq" id="WP_204059405.1">
    <property type="nucleotide sequence ID" value="NZ_BAAAGP010000007.1"/>
</dbReference>
<dbReference type="InterPro" id="IPR018650">
    <property type="entry name" value="STSV1_Orf64"/>
</dbReference>
<comment type="caution">
    <text evidence="2">The sequence shown here is derived from an EMBL/GenBank/DDBJ whole genome shotgun (WGS) entry which is preliminary data.</text>
</comment>